<gene>
    <name evidence="2" type="ORF">BaRGS_00019075</name>
</gene>
<feature type="compositionally biased region" description="Polar residues" evidence="1">
    <location>
        <begin position="932"/>
        <end position="945"/>
    </location>
</feature>
<feature type="compositionally biased region" description="Polar residues" evidence="1">
    <location>
        <begin position="1059"/>
        <end position="1070"/>
    </location>
</feature>
<protein>
    <submittedName>
        <fullName evidence="2">Uncharacterized protein</fullName>
    </submittedName>
</protein>
<name>A0ABD0KRB7_9CAEN</name>
<feature type="region of interest" description="Disordered" evidence="1">
    <location>
        <begin position="776"/>
        <end position="1220"/>
    </location>
</feature>
<feature type="compositionally biased region" description="Basic residues" evidence="1">
    <location>
        <begin position="815"/>
        <end position="829"/>
    </location>
</feature>
<feature type="compositionally biased region" description="Basic and acidic residues" evidence="1">
    <location>
        <begin position="1122"/>
        <end position="1132"/>
    </location>
</feature>
<keyword evidence="3" id="KW-1185">Reference proteome</keyword>
<dbReference type="Pfam" id="PF07173">
    <property type="entry name" value="GRDP-like"/>
    <property type="match status" value="1"/>
</dbReference>
<proteinExistence type="predicted"/>
<evidence type="ECO:0000313" key="2">
    <source>
        <dbReference type="EMBL" id="KAK7489680.1"/>
    </source>
</evidence>
<evidence type="ECO:0000256" key="1">
    <source>
        <dbReference type="SAM" id="MobiDB-lite"/>
    </source>
</evidence>
<dbReference type="AlphaFoldDB" id="A0ABD0KRB7"/>
<feature type="compositionally biased region" description="Basic and acidic residues" evidence="1">
    <location>
        <begin position="1006"/>
        <end position="1029"/>
    </location>
</feature>
<organism evidence="2 3">
    <name type="scientific">Batillaria attramentaria</name>
    <dbReference type="NCBI Taxonomy" id="370345"/>
    <lineage>
        <taxon>Eukaryota</taxon>
        <taxon>Metazoa</taxon>
        <taxon>Spiralia</taxon>
        <taxon>Lophotrochozoa</taxon>
        <taxon>Mollusca</taxon>
        <taxon>Gastropoda</taxon>
        <taxon>Caenogastropoda</taxon>
        <taxon>Sorbeoconcha</taxon>
        <taxon>Cerithioidea</taxon>
        <taxon>Batillariidae</taxon>
        <taxon>Batillaria</taxon>
    </lineage>
</organism>
<accession>A0ABD0KRB7</accession>
<feature type="compositionally biased region" description="Basic and acidic residues" evidence="1">
    <location>
        <begin position="785"/>
        <end position="794"/>
    </location>
</feature>
<reference evidence="2 3" key="1">
    <citation type="journal article" date="2023" name="Sci. Data">
        <title>Genome assembly of the Korean intertidal mud-creeper Batillaria attramentaria.</title>
        <authorList>
            <person name="Patra A.K."/>
            <person name="Ho P.T."/>
            <person name="Jun S."/>
            <person name="Lee S.J."/>
            <person name="Kim Y."/>
            <person name="Won Y.J."/>
        </authorList>
    </citation>
    <scope>NUCLEOTIDE SEQUENCE [LARGE SCALE GENOMIC DNA]</scope>
    <source>
        <strain evidence="2">Wonlab-2016</strain>
    </source>
</reference>
<feature type="compositionally biased region" description="Basic and acidic residues" evidence="1">
    <location>
        <begin position="802"/>
        <end position="814"/>
    </location>
</feature>
<comment type="caution">
    <text evidence="2">The sequence shown here is derived from an EMBL/GenBank/DDBJ whole genome shotgun (WGS) entry which is preliminary data.</text>
</comment>
<feature type="compositionally biased region" description="Basic and acidic residues" evidence="1">
    <location>
        <begin position="1098"/>
        <end position="1116"/>
    </location>
</feature>
<feature type="compositionally biased region" description="Basic and acidic residues" evidence="1">
    <location>
        <begin position="1043"/>
        <end position="1058"/>
    </location>
</feature>
<dbReference type="InterPro" id="IPR009836">
    <property type="entry name" value="GRDP-like"/>
</dbReference>
<dbReference type="EMBL" id="JACVVK020000135">
    <property type="protein sequence ID" value="KAK7489680.1"/>
    <property type="molecule type" value="Genomic_DNA"/>
</dbReference>
<feature type="compositionally biased region" description="Basic and acidic residues" evidence="1">
    <location>
        <begin position="965"/>
        <end position="982"/>
    </location>
</feature>
<feature type="compositionally biased region" description="Polar residues" evidence="1">
    <location>
        <begin position="1077"/>
        <end position="1095"/>
    </location>
</feature>
<dbReference type="PANTHER" id="PTHR34365:SF7">
    <property type="entry name" value="GLYCINE-RICH DOMAIN-CONTAINING PROTEIN 1"/>
    <property type="match status" value="1"/>
</dbReference>
<sequence length="1220" mass="134578">MAVPWNFTLNVNLLEGAGLHLDLLQEVMSHPTLEDERAMKQALFRYENYWMPLAAKHPSETLAAPLDVEWMWHCHMLSPLHYQHDCNQVAGRIISHKLYSTMQRRKQQHKARALWQVEYPQEPFNLELEPGLYFSDDDVPSRLSCDVIASAHAQRVFYYQVSLPHYRDTEFLKASEVRYKKFLFLQQHNPETLLVPCHDMDLMWHTHLLHPLAYKIDMETILCRTLSHGVVLDDPNSCPEVTEAFGETRNLWRKTFETNFEVCGGIHRGLPTAGRLHCMTPQQNFMASTKTAMFTIEKVDVQGLPRMKGKLVFKVYTGLDGKIAKCAATLKGAPPWQGKALPSTELATQCVNYLKLRAIDQTGVLKCLGTREVVGERDIDLRPTLDSLTHETSIEHSVSLSKVHGAIPAQVTTHFCWPQRGPVHLYLRVGIFTPHPIPADSPETLWGPVPLPGPPSRLEHVTCHVASHSLVNHSESVVMTCRMLHCPDLLQSAVHVLYQDKMTAVAHLVGLDQLPLPTQVCDPRKVPYLNPRTGERAVLIKNHSGDWAVVVGRWVSVKKGGSRLGSRRGRDGLAGQLMIRVRELDDFGWREQQLTYADQQWTFSLHDLVADLKNGTLRIDNPDCQDIAEKVALTFSVALLHVLCMPRPAGWKRNHPLRRSISRRGTRSSKWIPSDEMPFVIAAGVLQDTPNNTFIRKAGGQILVSGVELVGAPSVDVQSCRPEDGLGGMWAHVAGGVTDLLAPPDVEAERDSNISLQVNGNTLTVEGAWRHESFDSSDLALGPRKTSESSRSDDVTSQGRKTKLDKSDSGESAKGKKKKNRLKEKKKLTKASSDGAVEKGKKKKVSPKRSDVAAIEIRTEEYLSNDEGIVTVEWSKQTEKSPNNLVPNDKHGQEKSQTTDTSKEEKTTTDDPDTVGTTTDQRMKDFRDSGLSADTTLCGGSNSAGVSGECKTRRDSEQSGASGEGRTHADAGDNEVPAEKRTKNQNGVSAVERAHPDCSQHSGVSTEKKTFKDVAKETGTSDRAERKNTGDVGDTETLVVKSPSRDNAGDTTVAHDTENTQVECPNTCGTTKDKANDNSTQESGVSLSTQKSTSGELAKTEELSRKKSAEERRSDDTSPNEKTADRREKTEHSTLGVVRSQENKGRDFEVGSLETGHVNDASQRGTSSSGADTDLDCEQLHTGGTGQTKDGTASGRQREEVPHLSAHPSGSAHNGDGCVS</sequence>
<evidence type="ECO:0000313" key="3">
    <source>
        <dbReference type="Proteomes" id="UP001519460"/>
    </source>
</evidence>
<feature type="compositionally biased region" description="Polar residues" evidence="1">
    <location>
        <begin position="1160"/>
        <end position="1171"/>
    </location>
</feature>
<dbReference type="PANTHER" id="PTHR34365">
    <property type="entry name" value="ENOLASE (DUF1399)"/>
    <property type="match status" value="1"/>
</dbReference>
<dbReference type="Proteomes" id="UP001519460">
    <property type="component" value="Unassembled WGS sequence"/>
</dbReference>